<reference evidence="2 3" key="1">
    <citation type="submission" date="2021-06" db="EMBL/GenBank/DDBJ databases">
        <authorList>
            <person name="Palmer J.M."/>
        </authorList>
    </citation>
    <scope>NUCLEOTIDE SEQUENCE [LARGE SCALE GENOMIC DNA]</scope>
    <source>
        <strain evidence="2 3">AS_MEX2019</strain>
        <tissue evidence="2">Muscle</tissue>
    </source>
</reference>
<organism evidence="2 3">
    <name type="scientific">Ameca splendens</name>
    <dbReference type="NCBI Taxonomy" id="208324"/>
    <lineage>
        <taxon>Eukaryota</taxon>
        <taxon>Metazoa</taxon>
        <taxon>Chordata</taxon>
        <taxon>Craniata</taxon>
        <taxon>Vertebrata</taxon>
        <taxon>Euteleostomi</taxon>
        <taxon>Actinopterygii</taxon>
        <taxon>Neopterygii</taxon>
        <taxon>Teleostei</taxon>
        <taxon>Neoteleostei</taxon>
        <taxon>Acanthomorphata</taxon>
        <taxon>Ovalentaria</taxon>
        <taxon>Atherinomorphae</taxon>
        <taxon>Cyprinodontiformes</taxon>
        <taxon>Goodeidae</taxon>
        <taxon>Ameca</taxon>
    </lineage>
</organism>
<sequence length="105" mass="11316">MSGGLRRGQRNLRSKVSGGLQRLLNRGGDFGLASGLDTGRNRRGLSLESGRGVSGLETHHDLLSGNCPATMTMTPSRAGGKSSRKFCSGWWRSCHGRDELGRNRC</sequence>
<keyword evidence="3" id="KW-1185">Reference proteome</keyword>
<dbReference type="EMBL" id="JAHRIP010014801">
    <property type="protein sequence ID" value="MEQ2285812.1"/>
    <property type="molecule type" value="Genomic_DNA"/>
</dbReference>
<comment type="caution">
    <text evidence="2">The sequence shown here is derived from an EMBL/GenBank/DDBJ whole genome shotgun (WGS) entry which is preliminary data.</text>
</comment>
<proteinExistence type="predicted"/>
<name>A0ABV0XWP5_9TELE</name>
<feature type="region of interest" description="Disordered" evidence="1">
    <location>
        <begin position="25"/>
        <end position="86"/>
    </location>
</feature>
<gene>
    <name evidence="2" type="ORF">AMECASPLE_035704</name>
</gene>
<dbReference type="Proteomes" id="UP001469553">
    <property type="component" value="Unassembled WGS sequence"/>
</dbReference>
<evidence type="ECO:0000313" key="2">
    <source>
        <dbReference type="EMBL" id="MEQ2285812.1"/>
    </source>
</evidence>
<protein>
    <submittedName>
        <fullName evidence="2">Uncharacterized protein</fullName>
    </submittedName>
</protein>
<evidence type="ECO:0000256" key="1">
    <source>
        <dbReference type="SAM" id="MobiDB-lite"/>
    </source>
</evidence>
<accession>A0ABV0XWP5</accession>
<evidence type="ECO:0000313" key="3">
    <source>
        <dbReference type="Proteomes" id="UP001469553"/>
    </source>
</evidence>